<evidence type="ECO:0000313" key="3">
    <source>
        <dbReference type="EMBL" id="MBE2997173.1"/>
    </source>
</evidence>
<protein>
    <recommendedName>
        <fullName evidence="5">Peptidoglycan binding domain-containing protein</fullName>
    </recommendedName>
</protein>
<keyword evidence="2" id="KW-1133">Transmembrane helix</keyword>
<feature type="compositionally biased region" description="Basic and acidic residues" evidence="1">
    <location>
        <begin position="434"/>
        <end position="453"/>
    </location>
</feature>
<gene>
    <name evidence="3" type="ORF">IDM40_00440</name>
</gene>
<organism evidence="3 4">
    <name type="scientific">Nocardiopsis coralli</name>
    <dbReference type="NCBI Taxonomy" id="2772213"/>
    <lineage>
        <taxon>Bacteria</taxon>
        <taxon>Bacillati</taxon>
        <taxon>Actinomycetota</taxon>
        <taxon>Actinomycetes</taxon>
        <taxon>Streptosporangiales</taxon>
        <taxon>Nocardiopsidaceae</taxon>
        <taxon>Nocardiopsis</taxon>
    </lineage>
</organism>
<sequence length="460" mass="49799">MTTDTAKHHPRRRRWTIGICVALVLALAVGLGLWTRSGGFRIARDIGDLTGVESAEPERSASEEVLRVEIASSTGEAEIETILEATEEVIDDEVMPAARVSLGTAEVKVGSRHRAETGDVAQALVALSTLLDGRAILDDQSIVFVDATEPPLVSILDWLTLIEEENLRVEDVEVEGEDGWNVISIHRLQTNHREVLESLGEWGPDITSVLLEETSLEIRTTIPFLDLGPLAQDSQSAARILDPESPRVTLETSDQRRLFVGDADPGAALEMAGDIEDDGWAVQSLDHGLTQIDVSAAAGRAADPSQLPGLAEALQSAGLPQEARVRVDEGVLFWGTRSDLEDLAPSIAQARAERYVVRWTRDDRSQGPDVRVWVEMPIGHSLSEGSDLADAIDVARSIPWPDTGQITLKTTPESGSYKDVREVTVSSTATGTAEEVHVDPDRLPGEGQLREAWDATATES</sequence>
<evidence type="ECO:0000256" key="1">
    <source>
        <dbReference type="SAM" id="MobiDB-lite"/>
    </source>
</evidence>
<proteinExistence type="predicted"/>
<feature type="transmembrane region" description="Helical" evidence="2">
    <location>
        <begin position="15"/>
        <end position="34"/>
    </location>
</feature>
<dbReference type="EMBL" id="JADBGI010000001">
    <property type="protein sequence ID" value="MBE2997173.1"/>
    <property type="molecule type" value="Genomic_DNA"/>
</dbReference>
<comment type="caution">
    <text evidence="3">The sequence shown here is derived from an EMBL/GenBank/DDBJ whole genome shotgun (WGS) entry which is preliminary data.</text>
</comment>
<accession>A0ABR9P004</accession>
<keyword evidence="2" id="KW-0472">Membrane</keyword>
<dbReference type="Proteomes" id="UP000806528">
    <property type="component" value="Unassembled WGS sequence"/>
</dbReference>
<reference evidence="3 4" key="1">
    <citation type="submission" date="2020-09" db="EMBL/GenBank/DDBJ databases">
        <title>Diversity and distribution of actinomycetes associated with coral in the coast of Hainan.</title>
        <authorList>
            <person name="Li F."/>
        </authorList>
    </citation>
    <scope>NUCLEOTIDE SEQUENCE [LARGE SCALE GENOMIC DNA]</scope>
    <source>
        <strain evidence="3 4">HNM0947</strain>
    </source>
</reference>
<evidence type="ECO:0000256" key="2">
    <source>
        <dbReference type="SAM" id="Phobius"/>
    </source>
</evidence>
<evidence type="ECO:0000313" key="4">
    <source>
        <dbReference type="Proteomes" id="UP000806528"/>
    </source>
</evidence>
<feature type="region of interest" description="Disordered" evidence="1">
    <location>
        <begin position="425"/>
        <end position="460"/>
    </location>
</feature>
<keyword evidence="2" id="KW-0812">Transmembrane</keyword>
<dbReference type="RefSeq" id="WP_193119837.1">
    <property type="nucleotide sequence ID" value="NZ_JADBGI010000001.1"/>
</dbReference>
<name>A0ABR9P004_9ACTN</name>
<evidence type="ECO:0008006" key="5">
    <source>
        <dbReference type="Google" id="ProtNLM"/>
    </source>
</evidence>
<keyword evidence="4" id="KW-1185">Reference proteome</keyword>